<evidence type="ECO:0008006" key="3">
    <source>
        <dbReference type="Google" id="ProtNLM"/>
    </source>
</evidence>
<dbReference type="InterPro" id="IPR012334">
    <property type="entry name" value="Pectin_lyas_fold"/>
</dbReference>
<protein>
    <recommendedName>
        <fullName evidence="3">Parallel beta helix pectate lyase-like protein</fullName>
    </recommendedName>
</protein>
<dbReference type="RefSeq" id="WP_074743600.1">
    <property type="nucleotide sequence ID" value="NZ_FOCT01000001.1"/>
</dbReference>
<evidence type="ECO:0000313" key="1">
    <source>
        <dbReference type="EMBL" id="SEM74499.1"/>
    </source>
</evidence>
<dbReference type="AlphaFoldDB" id="A0A1H8AXB0"/>
<dbReference type="SUPFAM" id="SSF51126">
    <property type="entry name" value="Pectin lyase-like"/>
    <property type="match status" value="2"/>
</dbReference>
<organism evidence="1 2">
    <name type="scientific">Nitrosospira multiformis</name>
    <dbReference type="NCBI Taxonomy" id="1231"/>
    <lineage>
        <taxon>Bacteria</taxon>
        <taxon>Pseudomonadati</taxon>
        <taxon>Pseudomonadota</taxon>
        <taxon>Betaproteobacteria</taxon>
        <taxon>Nitrosomonadales</taxon>
        <taxon>Nitrosomonadaceae</taxon>
        <taxon>Nitrosospira</taxon>
    </lineage>
</organism>
<dbReference type="EMBL" id="FOCT01000001">
    <property type="protein sequence ID" value="SEM74499.1"/>
    <property type="molecule type" value="Genomic_DNA"/>
</dbReference>
<reference evidence="1 2" key="1">
    <citation type="submission" date="2016-10" db="EMBL/GenBank/DDBJ databases">
        <authorList>
            <person name="de Groot N.N."/>
        </authorList>
    </citation>
    <scope>NUCLEOTIDE SEQUENCE [LARGE SCALE GENOMIC DNA]</scope>
    <source>
        <strain evidence="1 2">Nl18</strain>
    </source>
</reference>
<dbReference type="Gene3D" id="2.160.20.10">
    <property type="entry name" value="Single-stranded right-handed beta-helix, Pectin lyase-like"/>
    <property type="match status" value="2"/>
</dbReference>
<evidence type="ECO:0000313" key="2">
    <source>
        <dbReference type="Proteomes" id="UP000183898"/>
    </source>
</evidence>
<proteinExistence type="predicted"/>
<dbReference type="Proteomes" id="UP000183898">
    <property type="component" value="Unassembled WGS sequence"/>
</dbReference>
<dbReference type="InterPro" id="IPR006626">
    <property type="entry name" value="PbH1"/>
</dbReference>
<dbReference type="SMART" id="SM00710">
    <property type="entry name" value="PbH1"/>
    <property type="match status" value="7"/>
</dbReference>
<accession>A0A1H8AXB0</accession>
<sequence>MADWYVRPDTSHSGTRDGTSYGTAWGGWTEIVWGGAGVKGGDTLYVCGAHTYSQIIRPEWAGSSSNRITIRGDYATEPGSITFVSGAYYFNLDKSYVTLQSLTITAGNNRCIGVTGVPNTGFWLKNCTLIGSAITMVDFMAINNFAYVDTVIDGNIFVAGTGSGISWRPSGAMATNLSNMQISNNAFNGVSGPRGVITFLSLDDVLAGTKMTDIRIFGNTYTDCGGVAIECYGPTVYGRNSGIKVYDNTITNQQKVGLLGGGIVLGGFGLSATPDFGPNDVYNNKCYGLHGLSGLANIFYGTYRVFNNYAENITTADIDGCGILFDHDCRDSVAFGNEIRDLWGNGNPDNSIRPSGSGILMLDATNCTAYGNLIVNCVTGISFGNKLSGQSSNIFNNTFINCSYAGAYMMATANNTTNVIRNNIFTTTTDTTPAVRVNSAVWTGESNNCFHGFGANVGHTFAISSNTNNPDFNDAYRPQSVSCKRNGVYLGGKDFHGKHFYNPPNIGAVDDTTNTPRYTLRYR</sequence>
<gene>
    <name evidence="1" type="ORF">SAMN05216404_10137</name>
</gene>
<dbReference type="InterPro" id="IPR011050">
    <property type="entry name" value="Pectin_lyase_fold/virulence"/>
</dbReference>
<name>A0A1H8AXB0_9PROT</name>